<proteinExistence type="predicted"/>
<name>A0A562MK84_9SPHI</name>
<accession>A0A562MK84</accession>
<evidence type="ECO:0000313" key="2">
    <source>
        <dbReference type="EMBL" id="TWI20324.1"/>
    </source>
</evidence>
<reference evidence="2 3" key="1">
    <citation type="journal article" date="2015" name="Stand. Genomic Sci.">
        <title>Genomic Encyclopedia of Bacterial and Archaeal Type Strains, Phase III: the genomes of soil and plant-associated and newly described type strains.</title>
        <authorList>
            <person name="Whitman W.B."/>
            <person name="Woyke T."/>
            <person name="Klenk H.P."/>
            <person name="Zhou Y."/>
            <person name="Lilburn T.G."/>
            <person name="Beck B.J."/>
            <person name="De Vos P."/>
            <person name="Vandamme P."/>
            <person name="Eisen J.A."/>
            <person name="Garrity G."/>
            <person name="Hugenholtz P."/>
            <person name="Kyrpides N.C."/>
        </authorList>
    </citation>
    <scope>NUCLEOTIDE SEQUENCE [LARGE SCALE GENOMIC DNA]</scope>
    <source>
        <strain evidence="2 3">CGMCC 1.6855</strain>
    </source>
</reference>
<dbReference type="EMBL" id="VLKR01000010">
    <property type="protein sequence ID" value="TWI20324.1"/>
    <property type="molecule type" value="Genomic_DNA"/>
</dbReference>
<sequence length="274" mass="31585">MKRELPILNIEGTDFLVDVKKFELREKGNPKNFIGLEDMRDLGDGYTFLFSQESKNLPSFRGRLESITVKIPEFVVLDPAGMAEKYKLKPDELAGKTDFDLMVDQKAVDLRVNNGLLPTINIAGHSFYVDIRMDMLRPKDDFLSSGIRFSEIDNFYDEIRNAYFIPYDPKKHEYREIDYETIKEIPKDLIVVSFPTAKTLDPIGWNRHHGFDALDGLKETGLKSHSKAKTATWDDISVPLVIKENLERERKVQNNKPDIKSVEAKQKNTKGRKM</sequence>
<comment type="caution">
    <text evidence="2">The sequence shown here is derived from an EMBL/GenBank/DDBJ whole genome shotgun (WGS) entry which is preliminary data.</text>
</comment>
<evidence type="ECO:0000256" key="1">
    <source>
        <dbReference type="SAM" id="MobiDB-lite"/>
    </source>
</evidence>
<dbReference type="Proteomes" id="UP000315908">
    <property type="component" value="Unassembled WGS sequence"/>
</dbReference>
<gene>
    <name evidence="2" type="ORF">IQ31_02279</name>
</gene>
<dbReference type="OrthoDB" id="771660at2"/>
<evidence type="ECO:0000313" key="3">
    <source>
        <dbReference type="Proteomes" id="UP000315908"/>
    </source>
</evidence>
<dbReference type="RefSeq" id="WP_145327993.1">
    <property type="nucleotide sequence ID" value="NZ_VLKR01000010.1"/>
</dbReference>
<protein>
    <submittedName>
        <fullName evidence="2">Uncharacterized protein</fullName>
    </submittedName>
</protein>
<organism evidence="2 3">
    <name type="scientific">Sphingobacterium siyangense</name>
    <dbReference type="NCBI Taxonomy" id="459529"/>
    <lineage>
        <taxon>Bacteria</taxon>
        <taxon>Pseudomonadati</taxon>
        <taxon>Bacteroidota</taxon>
        <taxon>Sphingobacteriia</taxon>
        <taxon>Sphingobacteriales</taxon>
        <taxon>Sphingobacteriaceae</taxon>
        <taxon>Sphingobacterium</taxon>
    </lineage>
</organism>
<feature type="compositionally biased region" description="Basic and acidic residues" evidence="1">
    <location>
        <begin position="249"/>
        <end position="266"/>
    </location>
</feature>
<dbReference type="AlphaFoldDB" id="A0A562MK84"/>
<feature type="region of interest" description="Disordered" evidence="1">
    <location>
        <begin position="249"/>
        <end position="274"/>
    </location>
</feature>